<reference evidence="8" key="1">
    <citation type="submission" date="2018-02" db="EMBL/GenBank/DDBJ databases">
        <title>Rhizophora mucronata_Transcriptome.</title>
        <authorList>
            <person name="Meera S.P."/>
            <person name="Sreeshan A."/>
            <person name="Augustine A."/>
        </authorList>
    </citation>
    <scope>NUCLEOTIDE SEQUENCE</scope>
    <source>
        <tissue evidence="8">Leaf</tissue>
    </source>
</reference>
<dbReference type="EMBL" id="GGEC01007143">
    <property type="protein sequence ID" value="MBW87626.1"/>
    <property type="molecule type" value="Transcribed_RNA"/>
</dbReference>
<feature type="transmembrane region" description="Helical" evidence="5">
    <location>
        <begin position="204"/>
        <end position="223"/>
    </location>
</feature>
<feature type="transmembrane region" description="Helical" evidence="5">
    <location>
        <begin position="136"/>
        <end position="154"/>
    </location>
</feature>
<feature type="transmembrane region" description="Helical" evidence="5">
    <location>
        <begin position="476"/>
        <end position="495"/>
    </location>
</feature>
<evidence type="ECO:0000259" key="7">
    <source>
        <dbReference type="Pfam" id="PF23262"/>
    </source>
</evidence>
<evidence type="ECO:0000256" key="4">
    <source>
        <dbReference type="ARBA" id="ARBA00023136"/>
    </source>
</evidence>
<dbReference type="PANTHER" id="PTHR21576:SF7">
    <property type="entry name" value="MAJOR FACILITATOR SUPERFAMILY PROTEIN"/>
    <property type="match status" value="1"/>
</dbReference>
<protein>
    <submittedName>
        <fullName evidence="8">Uncharacterized protein LOC105128154</fullName>
    </submittedName>
</protein>
<keyword evidence="2 5" id="KW-0812">Transmembrane</keyword>
<feature type="domain" description="NFD4 C-terminal" evidence="7">
    <location>
        <begin position="332"/>
        <end position="549"/>
    </location>
</feature>
<dbReference type="InterPro" id="IPR010658">
    <property type="entry name" value="Nodulin-like"/>
</dbReference>
<feature type="transmembrane region" description="Helical" evidence="5">
    <location>
        <begin position="235"/>
        <end position="256"/>
    </location>
</feature>
<dbReference type="SUPFAM" id="SSF103473">
    <property type="entry name" value="MFS general substrate transporter"/>
    <property type="match status" value="1"/>
</dbReference>
<keyword evidence="3 5" id="KW-1133">Transmembrane helix</keyword>
<evidence type="ECO:0000313" key="8">
    <source>
        <dbReference type="EMBL" id="MBW87626.1"/>
    </source>
</evidence>
<evidence type="ECO:0000256" key="2">
    <source>
        <dbReference type="ARBA" id="ARBA00022692"/>
    </source>
</evidence>
<feature type="transmembrane region" description="Helical" evidence="5">
    <location>
        <begin position="345"/>
        <end position="363"/>
    </location>
</feature>
<dbReference type="Gene3D" id="1.20.1250.20">
    <property type="entry name" value="MFS general substrate transporter like domains"/>
    <property type="match status" value="1"/>
</dbReference>
<feature type="transmembrane region" description="Helical" evidence="5">
    <location>
        <begin position="63"/>
        <end position="88"/>
    </location>
</feature>
<evidence type="ECO:0000256" key="3">
    <source>
        <dbReference type="ARBA" id="ARBA00022989"/>
    </source>
</evidence>
<accession>A0A2P2J2A7</accession>
<feature type="transmembrane region" description="Helical" evidence="5">
    <location>
        <begin position="524"/>
        <end position="543"/>
    </location>
</feature>
<evidence type="ECO:0000256" key="5">
    <source>
        <dbReference type="SAM" id="Phobius"/>
    </source>
</evidence>
<feature type="transmembrane region" description="Helical" evidence="5">
    <location>
        <begin position="412"/>
        <end position="431"/>
    </location>
</feature>
<dbReference type="AlphaFoldDB" id="A0A2P2J2A7"/>
<comment type="subcellular location">
    <subcellularLocation>
        <location evidence="1">Membrane</location>
        <topology evidence="1">Multi-pass membrane protein</topology>
    </subcellularLocation>
</comment>
<feature type="transmembrane region" description="Helical" evidence="5">
    <location>
        <begin position="100"/>
        <end position="130"/>
    </location>
</feature>
<feature type="transmembrane region" description="Helical" evidence="5">
    <location>
        <begin position="166"/>
        <end position="184"/>
    </location>
</feature>
<dbReference type="InterPro" id="IPR036259">
    <property type="entry name" value="MFS_trans_sf"/>
</dbReference>
<dbReference type="Pfam" id="PF23262">
    <property type="entry name" value="NFD4_C"/>
    <property type="match status" value="1"/>
</dbReference>
<organism evidence="8">
    <name type="scientific">Rhizophora mucronata</name>
    <name type="common">Asiatic mangrove</name>
    <dbReference type="NCBI Taxonomy" id="61149"/>
    <lineage>
        <taxon>Eukaryota</taxon>
        <taxon>Viridiplantae</taxon>
        <taxon>Streptophyta</taxon>
        <taxon>Embryophyta</taxon>
        <taxon>Tracheophyta</taxon>
        <taxon>Spermatophyta</taxon>
        <taxon>Magnoliopsida</taxon>
        <taxon>eudicotyledons</taxon>
        <taxon>Gunneridae</taxon>
        <taxon>Pentapetalae</taxon>
        <taxon>rosids</taxon>
        <taxon>fabids</taxon>
        <taxon>Malpighiales</taxon>
        <taxon>Rhizophoraceae</taxon>
        <taxon>Rhizophora</taxon>
    </lineage>
</organism>
<feature type="domain" description="Nodulin-like" evidence="6">
    <location>
        <begin position="7"/>
        <end position="251"/>
    </location>
</feature>
<dbReference type="InterPro" id="IPR056555">
    <property type="entry name" value="NFD4_C"/>
</dbReference>
<evidence type="ECO:0000256" key="1">
    <source>
        <dbReference type="ARBA" id="ARBA00004141"/>
    </source>
</evidence>
<feature type="transmembrane region" description="Helical" evidence="5">
    <location>
        <begin position="443"/>
        <end position="464"/>
    </location>
</feature>
<proteinExistence type="predicted"/>
<evidence type="ECO:0000259" key="6">
    <source>
        <dbReference type="Pfam" id="PF06813"/>
    </source>
</evidence>
<keyword evidence="4 5" id="KW-0472">Membrane</keyword>
<dbReference type="PANTHER" id="PTHR21576">
    <property type="entry name" value="UNCHARACTERIZED NODULIN-LIKE PROTEIN"/>
    <property type="match status" value="1"/>
</dbReference>
<dbReference type="Pfam" id="PF06813">
    <property type="entry name" value="Nodulin-like"/>
    <property type="match status" value="1"/>
</dbReference>
<dbReference type="GO" id="GO:0016020">
    <property type="term" value="C:membrane"/>
    <property type="evidence" value="ECO:0007669"/>
    <property type="project" value="UniProtKB-SubCell"/>
</dbReference>
<name>A0A2P2J2A7_RHIMU</name>
<sequence>MAEQSRKWMILVATIWIQAFTGTNFDFSAYSSDLKSVLGISQVQLNYLAVASDLGKVFGWSSGLALMYFPLWVVLFMAAFMGFFGYLLQWLVIRNIITLPYILVFSLCLLAGCSICWFNTVCFVVCIQNFPSNRALALSLTVSFNGVSAALYALARNAIDPSSKTVYLLLNALVPLIISLLSLSPILRQPSLDPLSPDGVRRDSLIFLILNCIALLTGIYLLLSGSNLDVSRARPLLAGALFLLVFPLCIPGVVYARDWFHRTIDSSFCLEGSALNLVDVEDLELHKGLLTRESTKHGYEDGIAGIKDASEREGCCACDTIVGKDRLVMLGEEHPARVLVRRLDFWLYYIAYFSGGTIGLVYSNNLGQIAQSLGQGSNTTTLLTLYSSFSFLGRLLSAAPDYIRRKVYVARTAWLTIALLPTPIAFFLLAASESGVSLRVGTALVGMSSGFVFAAAVSITSELFGPNSVGVNHNILITNIPVGSLVYGFLAAIVYDSNATFNPGLNMTSDLVVCMGRKCYFSTFLWWGCLSVLGLASSLLLFVRTRHAYDQFERKRVSSTLLY</sequence>